<protein>
    <recommendedName>
        <fullName evidence="3 5">GTP cyclohydrolase 1 type 2 homolog</fullName>
    </recommendedName>
</protein>
<proteinExistence type="inferred from homology"/>
<reference evidence="8" key="1">
    <citation type="submission" date="2011-07" db="EMBL/GenBank/DDBJ databases">
        <title>The complete genome of Cyclobacterium marinum DSM 745.</title>
        <authorList>
            <person name="Lucas S."/>
            <person name="Han J."/>
            <person name="Lapidus A."/>
            <person name="Bruce D."/>
            <person name="Goodwin L."/>
            <person name="Pitluck S."/>
            <person name="Peters L."/>
            <person name="Kyrpides N."/>
            <person name="Mavromatis K."/>
            <person name="Ivanova N."/>
            <person name="Ovchinnikova G."/>
            <person name="Chertkov O."/>
            <person name="Detter J.C."/>
            <person name="Tapia R."/>
            <person name="Han C."/>
            <person name="Land M."/>
            <person name="Hauser L."/>
            <person name="Markowitz V."/>
            <person name="Cheng J.-F."/>
            <person name="Hugenholtz P."/>
            <person name="Woyke T."/>
            <person name="Wu D."/>
            <person name="Tindall B."/>
            <person name="Schuetze A."/>
            <person name="Brambilla E."/>
            <person name="Klenk H.-P."/>
            <person name="Eisen J.A."/>
        </authorList>
    </citation>
    <scope>NUCLEOTIDE SEQUENCE [LARGE SCALE GENOMIC DNA]</scope>
    <source>
        <strain evidence="8">ATCC 25205 / DSM 745 / LMG 13164 / NCIMB 1802</strain>
    </source>
</reference>
<dbReference type="EMBL" id="CP002955">
    <property type="protein sequence ID" value="AEL26904.1"/>
    <property type="molecule type" value="Genomic_DNA"/>
</dbReference>
<dbReference type="SUPFAM" id="SSF102705">
    <property type="entry name" value="NIF3 (NGG1p interacting factor 3)-like"/>
    <property type="match status" value="1"/>
</dbReference>
<dbReference type="InterPro" id="IPR036069">
    <property type="entry name" value="DUF34/NIF3_sf"/>
</dbReference>
<dbReference type="GO" id="GO:0046872">
    <property type="term" value="F:metal ion binding"/>
    <property type="evidence" value="ECO:0007669"/>
    <property type="project" value="UniProtKB-UniRule"/>
</dbReference>
<feature type="binding site" evidence="6">
    <location>
        <position position="66"/>
    </location>
    <ligand>
        <name>a divalent metal cation</name>
        <dbReference type="ChEBI" id="CHEBI:60240"/>
        <label>1</label>
    </ligand>
</feature>
<dbReference type="NCBIfam" id="TIGR00486">
    <property type="entry name" value="YbgI_SA1388"/>
    <property type="match status" value="1"/>
</dbReference>
<dbReference type="KEGG" id="cmr:Cycma_3176"/>
<sequence>MVYLIKDIITYLENLAPTAYQESYDNAGLIVGNAQAEVKGIICSLDVTEEVVQEAIEKKCNLIVAHHPIIFGGLKQLTGKNYIERTVIAAIKNDIAIYAIHTNLDAVNQGVNRKIAEKIGLLNPQILAPKKGIVSKLTTFIPKGEEEDVLKELFEAGAGNIGNYSNCSFKSEGTGSFLPKEEAEPTIGEKGKLAFVEETRVELIFPSHLEYKIIQTLKKAHPYEEVAYYLQVLENKNQDVGSGMIGSLPEPMEGEDFLLYLKSSMNLKVLKHTKILNRKVEKIAICGGAGVFLLNHAKKSGADVFVTSDIKYHEFFDAENSILLTDIGHYESEIYTKELLKDILSRKFSNIATYLTNVITNPISYL</sequence>
<evidence type="ECO:0000256" key="3">
    <source>
        <dbReference type="ARBA" id="ARBA00022112"/>
    </source>
</evidence>
<feature type="binding site" evidence="6">
    <location>
        <position position="329"/>
    </location>
    <ligand>
        <name>a divalent metal cation</name>
        <dbReference type="ChEBI" id="CHEBI:60240"/>
        <label>1</label>
    </ligand>
</feature>
<organism evidence="7 8">
    <name type="scientific">Cyclobacterium marinum (strain ATCC 25205 / DSM 745 / LMG 13164 / NCIMB 1802)</name>
    <name type="common">Flectobacillus marinus</name>
    <dbReference type="NCBI Taxonomy" id="880070"/>
    <lineage>
        <taxon>Bacteria</taxon>
        <taxon>Pseudomonadati</taxon>
        <taxon>Bacteroidota</taxon>
        <taxon>Cytophagia</taxon>
        <taxon>Cytophagales</taxon>
        <taxon>Cyclobacteriaceae</taxon>
        <taxon>Cyclobacterium</taxon>
    </lineage>
</organism>
<evidence type="ECO:0000256" key="6">
    <source>
        <dbReference type="PIRSR" id="PIRSR602678-1"/>
    </source>
</evidence>
<dbReference type="Gene3D" id="3.30.70.120">
    <property type="match status" value="1"/>
</dbReference>
<evidence type="ECO:0000256" key="1">
    <source>
        <dbReference type="ARBA" id="ARBA00006964"/>
    </source>
</evidence>
<dbReference type="Proteomes" id="UP000001635">
    <property type="component" value="Chromosome"/>
</dbReference>
<dbReference type="eggNOG" id="COG0327">
    <property type="taxonomic scope" value="Bacteria"/>
</dbReference>
<comment type="subunit">
    <text evidence="2">Homohexamer.</text>
</comment>
<dbReference type="OrthoDB" id="9792792at2"/>
<gene>
    <name evidence="7" type="ordered locus">Cycma_3176</name>
</gene>
<evidence type="ECO:0000313" key="7">
    <source>
        <dbReference type="EMBL" id="AEL26904.1"/>
    </source>
</evidence>
<dbReference type="Gene3D" id="3.40.1390.30">
    <property type="entry name" value="NIF3 (NGG1p interacting factor 3)-like"/>
    <property type="match status" value="1"/>
</dbReference>
<dbReference type="AlphaFoldDB" id="G0J713"/>
<comment type="similarity">
    <text evidence="1 5">Belongs to the GTP cyclohydrolase I type 2/NIF3 family.</text>
</comment>
<accession>G0J713</accession>
<evidence type="ECO:0000256" key="5">
    <source>
        <dbReference type="PIRNR" id="PIRNR037489"/>
    </source>
</evidence>
<dbReference type="PIRSF" id="PIRSF037489">
    <property type="entry name" value="UCP037489_NIF3_YqfO"/>
    <property type="match status" value="1"/>
</dbReference>
<dbReference type="InterPro" id="IPR002678">
    <property type="entry name" value="DUF34/NIF3"/>
</dbReference>
<dbReference type="Pfam" id="PF01784">
    <property type="entry name" value="DUF34_NIF3"/>
    <property type="match status" value="1"/>
</dbReference>
<keyword evidence="4 5" id="KW-0479">Metal-binding</keyword>
<name>G0J713_CYCMS</name>
<feature type="binding site" evidence="6">
    <location>
        <position position="105"/>
    </location>
    <ligand>
        <name>a divalent metal cation</name>
        <dbReference type="ChEBI" id="CHEBI:60240"/>
        <label>1</label>
    </ligand>
</feature>
<dbReference type="STRING" id="880070.Cycma_3176"/>
<dbReference type="PANTHER" id="PTHR13799">
    <property type="entry name" value="NGG1 INTERACTING FACTOR 3"/>
    <property type="match status" value="1"/>
</dbReference>
<dbReference type="GO" id="GO:0005737">
    <property type="term" value="C:cytoplasm"/>
    <property type="evidence" value="ECO:0007669"/>
    <property type="project" value="TreeGrafter"/>
</dbReference>
<dbReference type="HOGENOM" id="CLU_037423_1_0_10"/>
<feature type="binding site" evidence="6">
    <location>
        <position position="67"/>
    </location>
    <ligand>
        <name>a divalent metal cation</name>
        <dbReference type="ChEBI" id="CHEBI:60240"/>
        <label>1</label>
    </ligand>
</feature>
<dbReference type="RefSeq" id="WP_014021194.1">
    <property type="nucleotide sequence ID" value="NC_015914.1"/>
</dbReference>
<dbReference type="InterPro" id="IPR015867">
    <property type="entry name" value="N-reg_PII/ATP_PRibTrfase_C"/>
</dbReference>
<evidence type="ECO:0000313" key="8">
    <source>
        <dbReference type="Proteomes" id="UP000001635"/>
    </source>
</evidence>
<evidence type="ECO:0000256" key="2">
    <source>
        <dbReference type="ARBA" id="ARBA00011643"/>
    </source>
</evidence>
<feature type="binding site" evidence="6">
    <location>
        <position position="333"/>
    </location>
    <ligand>
        <name>a divalent metal cation</name>
        <dbReference type="ChEBI" id="CHEBI:60240"/>
        <label>1</label>
    </ligand>
</feature>
<dbReference type="PANTHER" id="PTHR13799:SF14">
    <property type="entry name" value="GTP CYCLOHYDROLASE 1 TYPE 2 HOMOLOG"/>
    <property type="match status" value="1"/>
</dbReference>
<keyword evidence="8" id="KW-1185">Reference proteome</keyword>
<dbReference type="InterPro" id="IPR017221">
    <property type="entry name" value="DUF34/NIF3_bac"/>
</dbReference>
<dbReference type="FunFam" id="3.40.1390.30:FF:000001">
    <property type="entry name" value="GTP cyclohydrolase 1 type 2"/>
    <property type="match status" value="1"/>
</dbReference>
<evidence type="ECO:0000256" key="4">
    <source>
        <dbReference type="ARBA" id="ARBA00022723"/>
    </source>
</evidence>